<dbReference type="EMBL" id="JAENGY010002885">
    <property type="protein sequence ID" value="KAG6942968.1"/>
    <property type="molecule type" value="Genomic_DNA"/>
</dbReference>
<reference evidence="2" key="1">
    <citation type="submission" date="2021-01" db="EMBL/GenBank/DDBJ databases">
        <title>Phytophthora aleatoria, a newly-described species from Pinus radiata is distinct from Phytophthora cactorum isolates based on comparative genomics.</title>
        <authorList>
            <person name="Mcdougal R."/>
            <person name="Panda P."/>
            <person name="Williams N."/>
            <person name="Studholme D.J."/>
        </authorList>
    </citation>
    <scope>NUCLEOTIDE SEQUENCE</scope>
    <source>
        <strain evidence="2">NZFS 4037</strain>
    </source>
</reference>
<dbReference type="Proteomes" id="UP000709295">
    <property type="component" value="Unassembled WGS sequence"/>
</dbReference>
<evidence type="ECO:0000313" key="2">
    <source>
        <dbReference type="EMBL" id="KAG6942968.1"/>
    </source>
</evidence>
<proteinExistence type="predicted"/>
<keyword evidence="3" id="KW-1185">Reference proteome</keyword>
<comment type="caution">
    <text evidence="2">The sequence shown here is derived from an EMBL/GenBank/DDBJ whole genome shotgun (WGS) entry which is preliminary data.</text>
</comment>
<gene>
    <name evidence="2" type="ORF">JG688_00017840</name>
</gene>
<organism evidence="2 3">
    <name type="scientific">Phytophthora aleatoria</name>
    <dbReference type="NCBI Taxonomy" id="2496075"/>
    <lineage>
        <taxon>Eukaryota</taxon>
        <taxon>Sar</taxon>
        <taxon>Stramenopiles</taxon>
        <taxon>Oomycota</taxon>
        <taxon>Peronosporomycetes</taxon>
        <taxon>Peronosporales</taxon>
        <taxon>Peronosporaceae</taxon>
        <taxon>Phytophthora</taxon>
    </lineage>
</organism>
<accession>A0A8J5LV26</accession>
<sequence length="78" mass="9118">MATSRRRSSMLRSLSGFMHYRNVFFIWPALWTPSWKRVSAGGTRRSRSVRPCGRTSTKTTQIDNKTHEHKRSELSYVS</sequence>
<dbReference type="AlphaFoldDB" id="A0A8J5LV26"/>
<name>A0A8J5LV26_9STRA</name>
<feature type="compositionally biased region" description="Basic and acidic residues" evidence="1">
    <location>
        <begin position="64"/>
        <end position="78"/>
    </location>
</feature>
<feature type="region of interest" description="Disordered" evidence="1">
    <location>
        <begin position="41"/>
        <end position="78"/>
    </location>
</feature>
<evidence type="ECO:0000256" key="1">
    <source>
        <dbReference type="SAM" id="MobiDB-lite"/>
    </source>
</evidence>
<feature type="compositionally biased region" description="Polar residues" evidence="1">
    <location>
        <begin position="54"/>
        <end position="63"/>
    </location>
</feature>
<protein>
    <submittedName>
        <fullName evidence="2">Uncharacterized protein</fullName>
    </submittedName>
</protein>
<evidence type="ECO:0000313" key="3">
    <source>
        <dbReference type="Proteomes" id="UP000709295"/>
    </source>
</evidence>